<evidence type="ECO:0000256" key="2">
    <source>
        <dbReference type="ARBA" id="ARBA00004173"/>
    </source>
</evidence>
<evidence type="ECO:0000256" key="8">
    <source>
        <dbReference type="ARBA" id="ARBA00022630"/>
    </source>
</evidence>
<dbReference type="InterPro" id="IPR036188">
    <property type="entry name" value="FAD/NAD-bd_sf"/>
</dbReference>
<evidence type="ECO:0000256" key="15">
    <source>
        <dbReference type="ARBA" id="ARBA00030202"/>
    </source>
</evidence>
<keyword evidence="13" id="KW-0560">Oxidoreductase</keyword>
<dbReference type="SUPFAM" id="SSF51971">
    <property type="entry name" value="Nucleotide-binding domain"/>
    <property type="match status" value="1"/>
</dbReference>
<keyword evidence="11" id="KW-0809">Transit peptide</keyword>
<evidence type="ECO:0000256" key="9">
    <source>
        <dbReference type="ARBA" id="ARBA00022827"/>
    </source>
</evidence>
<comment type="catalytic activity">
    <reaction evidence="16">
        <text>2 reduced [adrenodoxin] + NADP(+) + H(+) = 2 oxidized [adrenodoxin] + NADPH</text>
        <dbReference type="Rhea" id="RHEA:42312"/>
        <dbReference type="Rhea" id="RHEA-COMP:9998"/>
        <dbReference type="Rhea" id="RHEA-COMP:9999"/>
        <dbReference type="ChEBI" id="CHEBI:15378"/>
        <dbReference type="ChEBI" id="CHEBI:33737"/>
        <dbReference type="ChEBI" id="CHEBI:33738"/>
        <dbReference type="ChEBI" id="CHEBI:57783"/>
        <dbReference type="ChEBI" id="CHEBI:58349"/>
        <dbReference type="EC" id="1.18.1.6"/>
    </reaction>
</comment>
<keyword evidence="14" id="KW-0496">Mitochondrion</keyword>
<evidence type="ECO:0000256" key="4">
    <source>
        <dbReference type="ARBA" id="ARBA00008312"/>
    </source>
</evidence>
<proteinExistence type="inferred from homology"/>
<protein>
    <recommendedName>
        <fullName evidence="6">NADPH:adrenodoxin oxidoreductase, mitochondrial</fullName>
        <ecNumber evidence="5">1.18.1.6</ecNumber>
    </recommendedName>
    <alternativeName>
        <fullName evidence="15">Ferredoxin--NADP(+) reductase</fullName>
    </alternativeName>
</protein>
<evidence type="ECO:0000256" key="6">
    <source>
        <dbReference type="ARBA" id="ARBA00016287"/>
    </source>
</evidence>
<dbReference type="Pfam" id="PF13450">
    <property type="entry name" value="NAD_binding_8"/>
    <property type="match status" value="1"/>
</dbReference>
<name>A0A3M0IWJ5_HIRRU</name>
<dbReference type="OrthoDB" id="333024at2759"/>
<comment type="cofactor">
    <cofactor evidence="1">
        <name>FAD</name>
        <dbReference type="ChEBI" id="CHEBI:57692"/>
    </cofactor>
</comment>
<keyword evidence="9" id="KW-0274">FAD</keyword>
<evidence type="ECO:0000313" key="17">
    <source>
        <dbReference type="EMBL" id="RMB92280.1"/>
    </source>
</evidence>
<dbReference type="GO" id="GO:0016491">
    <property type="term" value="F:oxidoreductase activity"/>
    <property type="evidence" value="ECO:0007669"/>
    <property type="project" value="UniProtKB-KW"/>
</dbReference>
<dbReference type="Gene3D" id="3.50.50.60">
    <property type="entry name" value="FAD/NAD(P)-binding domain"/>
    <property type="match status" value="1"/>
</dbReference>
<dbReference type="EMBL" id="QRBI01000230">
    <property type="protein sequence ID" value="RMB92280.1"/>
    <property type="molecule type" value="Genomic_DNA"/>
</dbReference>
<comment type="pathway">
    <text evidence="3">Steroid metabolism; cholesterol metabolism.</text>
</comment>
<keyword evidence="7" id="KW-0813">Transport</keyword>
<dbReference type="PANTHER" id="PTHR48467">
    <property type="entry name" value="GLUTAMATE SYNTHASE 1 [NADH], CHLOROPLASTIC-LIKE"/>
    <property type="match status" value="1"/>
</dbReference>
<keyword evidence="8" id="KW-0285">Flavoprotein</keyword>
<evidence type="ECO:0000256" key="3">
    <source>
        <dbReference type="ARBA" id="ARBA00004731"/>
    </source>
</evidence>
<evidence type="ECO:0000256" key="12">
    <source>
        <dbReference type="ARBA" id="ARBA00022982"/>
    </source>
</evidence>
<evidence type="ECO:0000256" key="10">
    <source>
        <dbReference type="ARBA" id="ARBA00022857"/>
    </source>
</evidence>
<evidence type="ECO:0000313" key="18">
    <source>
        <dbReference type="Proteomes" id="UP000269221"/>
    </source>
</evidence>
<keyword evidence="12" id="KW-0249">Electron transport</keyword>
<evidence type="ECO:0000256" key="11">
    <source>
        <dbReference type="ARBA" id="ARBA00022946"/>
    </source>
</evidence>
<dbReference type="FunFam" id="3.50.50.60:FF:000036">
    <property type="entry name" value="NADPH:adrenodoxin oxidoreductase, mitochondrial"/>
    <property type="match status" value="1"/>
</dbReference>
<dbReference type="PANTHER" id="PTHR48467:SF1">
    <property type="entry name" value="GLUTAMATE SYNTHASE 1 [NADH], CHLOROPLASTIC-LIKE"/>
    <property type="match status" value="1"/>
</dbReference>
<sequence length="319" mass="34079">MAGAGGRAPLGLRRWLSSPALAPRVCVVGSGPAGFYTAQHILKHHGGALVDIYEKLPVPFGLVRFGVAPDHPEVKNVINTFTQTAHSERCAYYGNVTVGRDVTVPELQQAYHAVVLVGTHSLSAPGALGKVCRVILHWDLGKSVRSYGAEDNRVLGIPGENLRGVYTARAFVGWYNGLPENRDLRPDLSCETALILGHGNVALDIARILLSPLQLLRKTDITDSSLAALACSKVKRVWLVGRRGPLQVAFTIKELREMINLPGARAVLDPADFTGLESAVKDAPRPRKRLTELMIKTALEKPVEMQAGAAGAAAPGSGG</sequence>
<dbReference type="GO" id="GO:0005739">
    <property type="term" value="C:mitochondrion"/>
    <property type="evidence" value="ECO:0007669"/>
    <property type="project" value="UniProtKB-SubCell"/>
</dbReference>
<gene>
    <name evidence="17" type="ORF">DUI87_31392</name>
</gene>
<dbReference type="EC" id="1.18.1.6" evidence="5"/>
<comment type="caution">
    <text evidence="17">The sequence shown here is derived from an EMBL/GenBank/DDBJ whole genome shotgun (WGS) entry which is preliminary data.</text>
</comment>
<evidence type="ECO:0000256" key="7">
    <source>
        <dbReference type="ARBA" id="ARBA00022448"/>
    </source>
</evidence>
<evidence type="ECO:0000256" key="5">
    <source>
        <dbReference type="ARBA" id="ARBA00013219"/>
    </source>
</evidence>
<evidence type="ECO:0000256" key="1">
    <source>
        <dbReference type="ARBA" id="ARBA00001974"/>
    </source>
</evidence>
<evidence type="ECO:0000256" key="13">
    <source>
        <dbReference type="ARBA" id="ARBA00023002"/>
    </source>
</evidence>
<organism evidence="17 18">
    <name type="scientific">Hirundo rustica rustica</name>
    <dbReference type="NCBI Taxonomy" id="333673"/>
    <lineage>
        <taxon>Eukaryota</taxon>
        <taxon>Metazoa</taxon>
        <taxon>Chordata</taxon>
        <taxon>Craniata</taxon>
        <taxon>Vertebrata</taxon>
        <taxon>Euteleostomi</taxon>
        <taxon>Archelosauria</taxon>
        <taxon>Archosauria</taxon>
        <taxon>Dinosauria</taxon>
        <taxon>Saurischia</taxon>
        <taxon>Theropoda</taxon>
        <taxon>Coelurosauria</taxon>
        <taxon>Aves</taxon>
        <taxon>Neognathae</taxon>
        <taxon>Neoaves</taxon>
        <taxon>Telluraves</taxon>
        <taxon>Australaves</taxon>
        <taxon>Passeriformes</taxon>
        <taxon>Sylvioidea</taxon>
        <taxon>Hirundinidae</taxon>
        <taxon>Hirundo</taxon>
    </lineage>
</organism>
<accession>A0A3M0IWJ5</accession>
<comment type="similarity">
    <text evidence="4">Belongs to the ferredoxin--NADP reductase type 1 family.</text>
</comment>
<comment type="subcellular location">
    <subcellularLocation>
        <location evidence="2">Mitochondrion</location>
    </subcellularLocation>
</comment>
<dbReference type="InterPro" id="IPR055275">
    <property type="entry name" value="Ferredox_Rdtase"/>
</dbReference>
<dbReference type="Gene3D" id="3.40.50.720">
    <property type="entry name" value="NAD(P)-binding Rossmann-like Domain"/>
    <property type="match status" value="1"/>
</dbReference>
<keyword evidence="10" id="KW-0521">NADP</keyword>
<reference evidence="17 18" key="1">
    <citation type="submission" date="2018-07" db="EMBL/GenBank/DDBJ databases">
        <title>A high quality draft genome assembly of the barn swallow (H. rustica rustica).</title>
        <authorList>
            <person name="Formenti G."/>
            <person name="Chiara M."/>
            <person name="Poveda L."/>
            <person name="Francoijs K.-J."/>
            <person name="Bonisoli-Alquati A."/>
            <person name="Canova L."/>
            <person name="Gianfranceschi L."/>
            <person name="Horner D.S."/>
            <person name="Saino N."/>
        </authorList>
    </citation>
    <scope>NUCLEOTIDE SEQUENCE [LARGE SCALE GENOMIC DNA]</scope>
    <source>
        <strain evidence="17">Chelidonia</strain>
        <tissue evidence="17">Blood</tissue>
    </source>
</reference>
<evidence type="ECO:0000256" key="14">
    <source>
        <dbReference type="ARBA" id="ARBA00023128"/>
    </source>
</evidence>
<dbReference type="Proteomes" id="UP000269221">
    <property type="component" value="Unassembled WGS sequence"/>
</dbReference>
<keyword evidence="18" id="KW-1185">Reference proteome</keyword>
<evidence type="ECO:0000256" key="16">
    <source>
        <dbReference type="ARBA" id="ARBA00048933"/>
    </source>
</evidence>
<dbReference type="PRINTS" id="PR00419">
    <property type="entry name" value="ADXRDTASE"/>
</dbReference>
<dbReference type="STRING" id="333673.A0A3M0IWJ5"/>
<dbReference type="AlphaFoldDB" id="A0A3M0IWJ5"/>